<evidence type="ECO:0000313" key="1">
    <source>
        <dbReference type="EMBL" id="KJU85286.1"/>
    </source>
</evidence>
<feature type="non-terminal residue" evidence="1">
    <location>
        <position position="1"/>
    </location>
</feature>
<dbReference type="SUPFAM" id="SSF69318">
    <property type="entry name" value="Integrin alpha N-terminal domain"/>
    <property type="match status" value="1"/>
</dbReference>
<organism evidence="1 2">
    <name type="scientific">Candidatus Magnetobacterium bavaricum</name>
    <dbReference type="NCBI Taxonomy" id="29290"/>
    <lineage>
        <taxon>Bacteria</taxon>
        <taxon>Pseudomonadati</taxon>
        <taxon>Nitrospirota</taxon>
        <taxon>Thermodesulfovibrionia</taxon>
        <taxon>Thermodesulfovibrionales</taxon>
        <taxon>Candidatus Magnetobacteriaceae</taxon>
        <taxon>Candidatus Magnetobacterium</taxon>
    </lineage>
</organism>
<evidence type="ECO:0000313" key="2">
    <source>
        <dbReference type="Proteomes" id="UP000033423"/>
    </source>
</evidence>
<name>A0A0F3GTV6_9BACT</name>
<evidence type="ECO:0008006" key="3">
    <source>
        <dbReference type="Google" id="ProtNLM"/>
    </source>
</evidence>
<sequence>DGASASGKGSPITMPDLNWHIKEVGDFNKDGKYDIIWQNMSSGLLVVWFMDGMKIADYKVIALVPISDWDIIK</sequence>
<accession>A0A0F3GTV6</accession>
<dbReference type="Proteomes" id="UP000033423">
    <property type="component" value="Unassembled WGS sequence"/>
</dbReference>
<reference evidence="1 2" key="1">
    <citation type="submission" date="2015-02" db="EMBL/GenBank/DDBJ databases">
        <title>Single-cell genomics of uncultivated deep-branching MTB reveals a conserved set of magnetosome genes.</title>
        <authorList>
            <person name="Kolinko S."/>
            <person name="Richter M."/>
            <person name="Glockner F.O."/>
            <person name="Brachmann A."/>
            <person name="Schuler D."/>
        </authorList>
    </citation>
    <scope>NUCLEOTIDE SEQUENCE [LARGE SCALE GENOMIC DNA]</scope>
    <source>
        <strain evidence="1">TM-1</strain>
    </source>
</reference>
<gene>
    <name evidence="1" type="ORF">MBAV_002520</name>
</gene>
<keyword evidence="2" id="KW-1185">Reference proteome</keyword>
<protein>
    <recommendedName>
        <fullName evidence="3">FG-GAP repeat-containing protein</fullName>
    </recommendedName>
</protein>
<comment type="caution">
    <text evidence="1">The sequence shown here is derived from an EMBL/GenBank/DDBJ whole genome shotgun (WGS) entry which is preliminary data.</text>
</comment>
<dbReference type="InterPro" id="IPR028994">
    <property type="entry name" value="Integrin_alpha_N"/>
</dbReference>
<proteinExistence type="predicted"/>
<dbReference type="AlphaFoldDB" id="A0A0F3GTV6"/>
<dbReference type="EMBL" id="LACI01001090">
    <property type="protein sequence ID" value="KJU85286.1"/>
    <property type="molecule type" value="Genomic_DNA"/>
</dbReference>